<accession>A0A9W6WCV7</accession>
<dbReference type="FunFam" id="1.25.40.340:FF:000002">
    <property type="entry name" value="Dihydroxyacetone kinase, L subunit"/>
    <property type="match status" value="1"/>
</dbReference>
<dbReference type="PANTHER" id="PTHR28629">
    <property type="entry name" value="TRIOKINASE/FMN CYCLASE"/>
    <property type="match status" value="1"/>
</dbReference>
<keyword evidence="2 4" id="KW-0418">Kinase</keyword>
<dbReference type="Gene3D" id="1.25.40.340">
    <property type="match status" value="1"/>
</dbReference>
<proteinExistence type="predicted"/>
<keyword evidence="5" id="KW-1185">Reference proteome</keyword>
<keyword evidence="1" id="KW-0808">Transferase</keyword>
<protein>
    <submittedName>
        <fullName evidence="4">Dihydroxyacetone kinase subunit L</fullName>
    </submittedName>
</protein>
<evidence type="ECO:0000256" key="2">
    <source>
        <dbReference type="ARBA" id="ARBA00022777"/>
    </source>
</evidence>
<dbReference type="PANTHER" id="PTHR28629:SF4">
    <property type="entry name" value="TRIOKINASE_FMN CYCLASE"/>
    <property type="match status" value="1"/>
</dbReference>
<name>A0A9W6WCV7_9ACTN</name>
<dbReference type="InterPro" id="IPR036117">
    <property type="entry name" value="DhaL_dom_sf"/>
</dbReference>
<feature type="domain" description="DhaL" evidence="3">
    <location>
        <begin position="5"/>
        <end position="191"/>
    </location>
</feature>
<dbReference type="InterPro" id="IPR004007">
    <property type="entry name" value="DhaL_dom"/>
</dbReference>
<dbReference type="InterPro" id="IPR050861">
    <property type="entry name" value="Dihydroxyacetone_Kinase"/>
</dbReference>
<dbReference type="GO" id="GO:0019563">
    <property type="term" value="P:glycerol catabolic process"/>
    <property type="evidence" value="ECO:0007669"/>
    <property type="project" value="TreeGrafter"/>
</dbReference>
<evidence type="ECO:0000259" key="3">
    <source>
        <dbReference type="PROSITE" id="PS51480"/>
    </source>
</evidence>
<evidence type="ECO:0000256" key="1">
    <source>
        <dbReference type="ARBA" id="ARBA00022679"/>
    </source>
</evidence>
<dbReference type="InterPro" id="IPR012737">
    <property type="entry name" value="DhaK_L_YcgS"/>
</dbReference>
<dbReference type="GO" id="GO:0005829">
    <property type="term" value="C:cytosol"/>
    <property type="evidence" value="ECO:0007669"/>
    <property type="project" value="TreeGrafter"/>
</dbReference>
<dbReference type="SMART" id="SM01120">
    <property type="entry name" value="Dak2"/>
    <property type="match status" value="1"/>
</dbReference>
<dbReference type="AlphaFoldDB" id="A0A9W6WCV7"/>
<dbReference type="EMBL" id="BSTX01000004">
    <property type="protein sequence ID" value="GLZ80976.1"/>
    <property type="molecule type" value="Genomic_DNA"/>
</dbReference>
<evidence type="ECO:0000313" key="5">
    <source>
        <dbReference type="Proteomes" id="UP001165079"/>
    </source>
</evidence>
<dbReference type="RefSeq" id="WP_285666277.1">
    <property type="nucleotide sequence ID" value="NZ_BSTX01000004.1"/>
</dbReference>
<dbReference type="GO" id="GO:0004371">
    <property type="term" value="F:glycerone kinase activity"/>
    <property type="evidence" value="ECO:0007669"/>
    <property type="project" value="InterPro"/>
</dbReference>
<dbReference type="NCBIfam" id="TIGR02365">
    <property type="entry name" value="dha_L_ycgS"/>
    <property type="match status" value="1"/>
</dbReference>
<dbReference type="SUPFAM" id="SSF101473">
    <property type="entry name" value="DhaL-like"/>
    <property type="match status" value="1"/>
</dbReference>
<reference evidence="4" key="1">
    <citation type="submission" date="2023-03" db="EMBL/GenBank/DDBJ databases">
        <title>Actinorhabdospora filicis NBRC 111898.</title>
        <authorList>
            <person name="Ichikawa N."/>
            <person name="Sato H."/>
            <person name="Tonouchi N."/>
        </authorList>
    </citation>
    <scope>NUCLEOTIDE SEQUENCE</scope>
    <source>
        <strain evidence="4">NBRC 111898</strain>
    </source>
</reference>
<dbReference type="Pfam" id="PF02734">
    <property type="entry name" value="Dak2"/>
    <property type="match status" value="1"/>
</dbReference>
<sequence length="195" mass="19228">MMDAARTRAWLTAAARLINANSGHLTALDTAIGDGDHGLNLRRGFEAVTAEATGDTPGAVLKAAGNALIDATGGASGPLYGTFFRRAAKALGDAPEVDDAVFAQALAAGLAGVQTLGGAAEGDKTMVDALAPAVTAFAAGGDAAAAAANGRDATESMTARKGRASYLGERSIGHIDPGAASAALLFQALCSVTTD</sequence>
<gene>
    <name evidence="4" type="ORF">Afil01_57830</name>
</gene>
<dbReference type="PROSITE" id="PS51480">
    <property type="entry name" value="DHAL"/>
    <property type="match status" value="1"/>
</dbReference>
<evidence type="ECO:0000313" key="4">
    <source>
        <dbReference type="EMBL" id="GLZ80976.1"/>
    </source>
</evidence>
<comment type="caution">
    <text evidence="4">The sequence shown here is derived from an EMBL/GenBank/DDBJ whole genome shotgun (WGS) entry which is preliminary data.</text>
</comment>
<organism evidence="4 5">
    <name type="scientific">Actinorhabdospora filicis</name>
    <dbReference type="NCBI Taxonomy" id="1785913"/>
    <lineage>
        <taxon>Bacteria</taxon>
        <taxon>Bacillati</taxon>
        <taxon>Actinomycetota</taxon>
        <taxon>Actinomycetes</taxon>
        <taxon>Micromonosporales</taxon>
        <taxon>Micromonosporaceae</taxon>
        <taxon>Actinorhabdospora</taxon>
    </lineage>
</organism>
<dbReference type="Proteomes" id="UP001165079">
    <property type="component" value="Unassembled WGS sequence"/>
</dbReference>